<name>A0ABT8IUU5_9MICO</name>
<evidence type="ECO:0000313" key="1">
    <source>
        <dbReference type="EMBL" id="MDN4596584.1"/>
    </source>
</evidence>
<dbReference type="RefSeq" id="WP_301216766.1">
    <property type="nucleotide sequence ID" value="NZ_JAROCB010000001.1"/>
</dbReference>
<protein>
    <submittedName>
        <fullName evidence="1">DUF2017 domain-containing protein</fullName>
    </submittedName>
</protein>
<evidence type="ECO:0000313" key="2">
    <source>
        <dbReference type="Proteomes" id="UP001174210"/>
    </source>
</evidence>
<dbReference type="EMBL" id="JAROCB010000001">
    <property type="protein sequence ID" value="MDN4596584.1"/>
    <property type="molecule type" value="Genomic_DNA"/>
</dbReference>
<accession>A0ABT8IUU5</accession>
<reference evidence="1" key="1">
    <citation type="submission" date="2023-03" db="EMBL/GenBank/DDBJ databases">
        <title>MT1 and MT2 Draft Genomes of Novel Species.</title>
        <authorList>
            <person name="Venkateswaran K."/>
        </authorList>
    </citation>
    <scope>NUCLEOTIDE SEQUENCE</scope>
    <source>
        <strain evidence="1">F6_8S_P_1A</strain>
    </source>
</reference>
<sequence>MIPFRRRRDGRVSARFEPGEAQLLLSLAEEAVELARAAASPENAIADPALGRLLPDAYPDDPEASAEFRRFTAPGLADRKEAAALTVVDTLAGVGGDSRVEVVLDEVQATAWLRTITDVRLVLAARLGIRQDGDEGDIHDEESAMQRAVYDWLAAVQEFLVLALRPRR</sequence>
<dbReference type="Proteomes" id="UP001174210">
    <property type="component" value="Unassembled WGS sequence"/>
</dbReference>
<comment type="caution">
    <text evidence="1">The sequence shown here is derived from an EMBL/GenBank/DDBJ whole genome shotgun (WGS) entry which is preliminary data.</text>
</comment>
<keyword evidence="2" id="KW-1185">Reference proteome</keyword>
<organism evidence="1 2">
    <name type="scientific">Leifsonia virtsii</name>
    <dbReference type="NCBI Taxonomy" id="3035915"/>
    <lineage>
        <taxon>Bacteria</taxon>
        <taxon>Bacillati</taxon>
        <taxon>Actinomycetota</taxon>
        <taxon>Actinomycetes</taxon>
        <taxon>Micrococcales</taxon>
        <taxon>Microbacteriaceae</taxon>
        <taxon>Leifsonia</taxon>
    </lineage>
</organism>
<dbReference type="InterPro" id="IPR018561">
    <property type="entry name" value="AosR"/>
</dbReference>
<gene>
    <name evidence="1" type="ORF">P5G59_05485</name>
</gene>
<dbReference type="Pfam" id="PF09438">
    <property type="entry name" value="DUF2017"/>
    <property type="match status" value="1"/>
</dbReference>
<proteinExistence type="predicted"/>